<dbReference type="Gene3D" id="2.60.40.10">
    <property type="entry name" value="Immunoglobulins"/>
    <property type="match status" value="5"/>
</dbReference>
<evidence type="ECO:0000259" key="1">
    <source>
        <dbReference type="PROSITE" id="PS50835"/>
    </source>
</evidence>
<reference evidence="2" key="2">
    <citation type="submission" date="2020-09" db="EMBL/GenBank/DDBJ databases">
        <authorList>
            <person name="Sun Q."/>
            <person name="Zhou Y."/>
        </authorList>
    </citation>
    <scope>NUCLEOTIDE SEQUENCE</scope>
    <source>
        <strain evidence="2">CGMCC 1.15448</strain>
    </source>
</reference>
<sequence length="599" mass="59238">MTAGNTGPLTCSNTSVSLLVPFGSDTGITISWTGPNGYTSTDAFPTVSVPGTYAMVVTYTATGCSTSNPTTVVQDITAPASVSASNNGPLTCSTTSVGLSGSSSTASGVTYAWTGPSSYTATGASAIATVAGTYTLTATNTSTGCTSTASTTVSQNTIAPAGVTATASGILTCTNSSIACTANSSVAGANYGWTGPNGFTATSANTSVSAPGTYTVTATDPTNGCSSTAAAIVTQDTAHPTAITTSSVSANATLTCSTPNVVLTGSSSTSGVTYGWTGPNSFSASSASATVTAPGSYVLTVTNPNNGCSTAATANAVTQNIAVPLGVTANVSNKISCFTTSVTITGNSATSGATYAWTGPGGFTSAAQSASATLGGVYNLTVTNPADGCTATKQLTVVADTATPAGVTATNSGPITCTVSTVTLTGNSTTSNVTYSWSGPNGFFDPEQVSTTATDSGTYVLTVTSSGNGCSTNASTYVSANLTGCSSVARALTTGKAATFAQGGQDPQTATAFTYKVYPNPVSTVAYVEFQSPSRSQVSVELYNSLGVREQVLFQNTVEANQSYKLTLGPGGLGAGIHYCMIRVDGKVYTSKVLVMPGH</sequence>
<dbReference type="NCBIfam" id="TIGR04183">
    <property type="entry name" value="Por_Secre_tail"/>
    <property type="match status" value="1"/>
</dbReference>
<accession>A0A8J2UBR2</accession>
<dbReference type="PROSITE" id="PS50835">
    <property type="entry name" value="IG_LIKE"/>
    <property type="match status" value="2"/>
</dbReference>
<evidence type="ECO:0000313" key="2">
    <source>
        <dbReference type="EMBL" id="GGA95547.1"/>
    </source>
</evidence>
<feature type="domain" description="Ig-like" evidence="1">
    <location>
        <begin position="1"/>
        <end position="110"/>
    </location>
</feature>
<protein>
    <recommendedName>
        <fullName evidence="1">Ig-like domain-containing protein</fullName>
    </recommendedName>
</protein>
<dbReference type="InterPro" id="IPR013783">
    <property type="entry name" value="Ig-like_fold"/>
</dbReference>
<feature type="domain" description="Ig-like" evidence="1">
    <location>
        <begin position="294"/>
        <end position="434"/>
    </location>
</feature>
<keyword evidence="3" id="KW-1185">Reference proteome</keyword>
<dbReference type="InterPro" id="IPR007110">
    <property type="entry name" value="Ig-like_dom"/>
</dbReference>
<organism evidence="2 3">
    <name type="scientific">Puia dinghuensis</name>
    <dbReference type="NCBI Taxonomy" id="1792502"/>
    <lineage>
        <taxon>Bacteria</taxon>
        <taxon>Pseudomonadati</taxon>
        <taxon>Bacteroidota</taxon>
        <taxon>Chitinophagia</taxon>
        <taxon>Chitinophagales</taxon>
        <taxon>Chitinophagaceae</taxon>
        <taxon>Puia</taxon>
    </lineage>
</organism>
<proteinExistence type="predicted"/>
<evidence type="ECO:0000313" key="3">
    <source>
        <dbReference type="Proteomes" id="UP000607559"/>
    </source>
</evidence>
<name>A0A8J2UBR2_9BACT</name>
<comment type="caution">
    <text evidence="2">The sequence shown here is derived from an EMBL/GenBank/DDBJ whole genome shotgun (WGS) entry which is preliminary data.</text>
</comment>
<dbReference type="InterPro" id="IPR026444">
    <property type="entry name" value="Secre_tail"/>
</dbReference>
<dbReference type="Proteomes" id="UP000607559">
    <property type="component" value="Unassembled WGS sequence"/>
</dbReference>
<gene>
    <name evidence="2" type="ORF">GCM10011511_18590</name>
</gene>
<dbReference type="AlphaFoldDB" id="A0A8J2UBR2"/>
<reference evidence="2" key="1">
    <citation type="journal article" date="2014" name="Int. J. Syst. Evol. Microbiol.">
        <title>Complete genome sequence of Corynebacterium casei LMG S-19264T (=DSM 44701T), isolated from a smear-ripened cheese.</title>
        <authorList>
            <consortium name="US DOE Joint Genome Institute (JGI-PGF)"/>
            <person name="Walter F."/>
            <person name="Albersmeier A."/>
            <person name="Kalinowski J."/>
            <person name="Ruckert C."/>
        </authorList>
    </citation>
    <scope>NUCLEOTIDE SEQUENCE</scope>
    <source>
        <strain evidence="2">CGMCC 1.15448</strain>
    </source>
</reference>
<dbReference type="EMBL" id="BMJC01000002">
    <property type="protein sequence ID" value="GGA95547.1"/>
    <property type="molecule type" value="Genomic_DNA"/>
</dbReference>